<keyword evidence="3 6" id="KW-0371">Homeobox</keyword>
<keyword evidence="4 6" id="KW-0539">Nucleus</keyword>
<dbReference type="InterPro" id="IPR017970">
    <property type="entry name" value="Homeobox_CS"/>
</dbReference>
<dbReference type="PANTHER" id="PTHR46799:SF2">
    <property type="entry name" value="HOMEOBOX DOMAIN-CONTAINING PROTEIN"/>
    <property type="match status" value="1"/>
</dbReference>
<dbReference type="Proteomes" id="UP001283361">
    <property type="component" value="Unassembled WGS sequence"/>
</dbReference>
<dbReference type="FunFam" id="1.10.10.60:FF:000679">
    <property type="entry name" value="Homeobox protein aristaless"/>
    <property type="match status" value="1"/>
</dbReference>
<evidence type="ECO:0000256" key="5">
    <source>
        <dbReference type="ARBA" id="ARBA00038351"/>
    </source>
</evidence>
<evidence type="ECO:0000256" key="6">
    <source>
        <dbReference type="PROSITE-ProRule" id="PRU00108"/>
    </source>
</evidence>
<gene>
    <name evidence="10" type="ORF">RRG08_031757</name>
</gene>
<feature type="DNA-binding region" description="Homeobox" evidence="6">
    <location>
        <begin position="545"/>
        <end position="604"/>
    </location>
</feature>
<dbReference type="Pfam" id="PF00046">
    <property type="entry name" value="Homeodomain"/>
    <property type="match status" value="1"/>
</dbReference>
<evidence type="ECO:0000256" key="4">
    <source>
        <dbReference type="ARBA" id="ARBA00023242"/>
    </source>
</evidence>
<feature type="domain" description="Homeobox" evidence="9">
    <location>
        <begin position="543"/>
        <end position="603"/>
    </location>
</feature>
<reference evidence="10" key="1">
    <citation type="journal article" date="2023" name="G3 (Bethesda)">
        <title>A reference genome for the long-term kleptoplast-retaining sea slug Elysia crispata morphotype clarki.</title>
        <authorList>
            <person name="Eastman K.E."/>
            <person name="Pendleton A.L."/>
            <person name="Shaikh M.A."/>
            <person name="Suttiyut T."/>
            <person name="Ogas R."/>
            <person name="Tomko P."/>
            <person name="Gavelis G."/>
            <person name="Widhalm J.R."/>
            <person name="Wisecaver J.H."/>
        </authorList>
    </citation>
    <scope>NUCLEOTIDE SEQUENCE</scope>
    <source>
        <strain evidence="10">ECLA1</strain>
    </source>
</reference>
<accession>A0AAE1DFR8</accession>
<dbReference type="PROSITE" id="PS50071">
    <property type="entry name" value="HOMEOBOX_2"/>
    <property type="match status" value="1"/>
</dbReference>
<dbReference type="SUPFAM" id="SSF46689">
    <property type="entry name" value="Homeodomain-like"/>
    <property type="match status" value="1"/>
</dbReference>
<dbReference type="InterPro" id="IPR000047">
    <property type="entry name" value="HTH_motif"/>
</dbReference>
<name>A0AAE1DFR8_9GAST</name>
<dbReference type="EMBL" id="JAWDGP010004065">
    <property type="protein sequence ID" value="KAK3768225.1"/>
    <property type="molecule type" value="Genomic_DNA"/>
</dbReference>
<evidence type="ECO:0000256" key="2">
    <source>
        <dbReference type="ARBA" id="ARBA00023125"/>
    </source>
</evidence>
<dbReference type="InterPro" id="IPR001356">
    <property type="entry name" value="HD"/>
</dbReference>
<sequence>MLGPDDTQEDHNELWSSKRIHPKPVHCDSFFTKSLKSILAIPQYEATGHKQKQRRVKNKLNDEINRKEDKTTFAFHNEFTRHSLKKRKVENVYSYETFPGSKRTDLRKSHYASVRGRNFIIPTYNDETESQHEKCLPISFSNEKMEISNLTSHSTQRPFYDKKADFEISYYSREAARSETLMQPILRHEPPARQSRCGNYPDQKMLHAMKAQPQEGSLNSKPSETNTTFYYPPSSQIEPAMDGQVGRSHNRMSSTFFTASSKRKIAAAVKKLIRQHENNRCLQQIISCDLSIKNQQEEQATFVNEASLFQPSQQPSSLWNLCERSPSGAENREDMVTFITKDIMKQQFPNLVSLNVNENGQGLHFPFYMTSPNRPERHLEPIVSSLSQNLGLPPINQYQLIQKLSMHQYQQTTSKLQPTLQSPSSHDLQTERFEMQPSHQPKMQPQFHPSGQLQSELHAYRQKTQQLTSPDGALVRVEDPRNNHEADNQEKKDMAPKPIKESETCRKLKFSVENMLGEDVCSKLHPTQPTEVPIAERQRCLRHNPRRPRTSFSYHQQQVLEGAFHTGHYPDLVKRGELAASLGLHEARVQVWFQNRRAKYRKQEFTRKAPGRPSNNAYFLSCSGLPMTFEEIRQKNMLREERRRNRTTNNQKNK</sequence>
<dbReference type="AlphaFoldDB" id="A0AAE1DFR8"/>
<dbReference type="InterPro" id="IPR009057">
    <property type="entry name" value="Homeodomain-like_sf"/>
</dbReference>
<dbReference type="CDD" id="cd00086">
    <property type="entry name" value="homeodomain"/>
    <property type="match status" value="1"/>
</dbReference>
<evidence type="ECO:0000313" key="11">
    <source>
        <dbReference type="Proteomes" id="UP001283361"/>
    </source>
</evidence>
<dbReference type="SMART" id="SM00389">
    <property type="entry name" value="HOX"/>
    <property type="match status" value="1"/>
</dbReference>
<dbReference type="GO" id="GO:0000981">
    <property type="term" value="F:DNA-binding transcription factor activity, RNA polymerase II-specific"/>
    <property type="evidence" value="ECO:0007669"/>
    <property type="project" value="InterPro"/>
</dbReference>
<evidence type="ECO:0000256" key="7">
    <source>
        <dbReference type="RuleBase" id="RU000682"/>
    </source>
</evidence>
<dbReference type="PROSITE" id="PS00027">
    <property type="entry name" value="HOMEOBOX_1"/>
    <property type="match status" value="1"/>
</dbReference>
<feature type="region of interest" description="Disordered" evidence="8">
    <location>
        <begin position="460"/>
        <end position="498"/>
    </location>
</feature>
<evidence type="ECO:0000256" key="1">
    <source>
        <dbReference type="ARBA" id="ARBA00004123"/>
    </source>
</evidence>
<comment type="similarity">
    <text evidence="5">Belongs to the paired homeobox family. Unc-4 subfamily.</text>
</comment>
<proteinExistence type="inferred from homology"/>
<dbReference type="PRINTS" id="PR00031">
    <property type="entry name" value="HTHREPRESSR"/>
</dbReference>
<keyword evidence="11" id="KW-1185">Reference proteome</keyword>
<dbReference type="GO" id="GO:0005634">
    <property type="term" value="C:nucleus"/>
    <property type="evidence" value="ECO:0007669"/>
    <property type="project" value="UniProtKB-SubCell"/>
</dbReference>
<evidence type="ECO:0000259" key="9">
    <source>
        <dbReference type="PROSITE" id="PS50071"/>
    </source>
</evidence>
<comment type="caution">
    <text evidence="10">The sequence shown here is derived from an EMBL/GenBank/DDBJ whole genome shotgun (WGS) entry which is preliminary data.</text>
</comment>
<feature type="compositionally biased region" description="Basic and acidic residues" evidence="8">
    <location>
        <begin position="476"/>
        <end position="498"/>
    </location>
</feature>
<evidence type="ECO:0000256" key="3">
    <source>
        <dbReference type="ARBA" id="ARBA00023155"/>
    </source>
</evidence>
<dbReference type="Gene3D" id="1.10.10.60">
    <property type="entry name" value="Homeodomain-like"/>
    <property type="match status" value="1"/>
</dbReference>
<comment type="subcellular location">
    <subcellularLocation>
        <location evidence="1 6 7">Nucleus</location>
    </subcellularLocation>
</comment>
<organism evidence="10 11">
    <name type="scientific">Elysia crispata</name>
    <name type="common">lettuce slug</name>
    <dbReference type="NCBI Taxonomy" id="231223"/>
    <lineage>
        <taxon>Eukaryota</taxon>
        <taxon>Metazoa</taxon>
        <taxon>Spiralia</taxon>
        <taxon>Lophotrochozoa</taxon>
        <taxon>Mollusca</taxon>
        <taxon>Gastropoda</taxon>
        <taxon>Heterobranchia</taxon>
        <taxon>Euthyneura</taxon>
        <taxon>Panpulmonata</taxon>
        <taxon>Sacoglossa</taxon>
        <taxon>Placobranchoidea</taxon>
        <taxon>Plakobranchidae</taxon>
        <taxon>Elysia</taxon>
    </lineage>
</organism>
<evidence type="ECO:0000313" key="10">
    <source>
        <dbReference type="EMBL" id="KAK3768225.1"/>
    </source>
</evidence>
<keyword evidence="2 6" id="KW-0238">DNA-binding</keyword>
<protein>
    <recommendedName>
        <fullName evidence="9">Homeobox domain-containing protein</fullName>
    </recommendedName>
</protein>
<evidence type="ECO:0000256" key="8">
    <source>
        <dbReference type="SAM" id="MobiDB-lite"/>
    </source>
</evidence>
<dbReference type="GO" id="GO:1990837">
    <property type="term" value="F:sequence-specific double-stranded DNA binding"/>
    <property type="evidence" value="ECO:0007669"/>
    <property type="project" value="TreeGrafter"/>
</dbReference>
<dbReference type="PANTHER" id="PTHR46799">
    <property type="entry name" value="HOMEOBOX PROTEIN UNC-4 HOMOLOG"/>
    <property type="match status" value="1"/>
</dbReference>